<proteinExistence type="predicted"/>
<evidence type="ECO:0000259" key="4">
    <source>
        <dbReference type="Pfam" id="PF10342"/>
    </source>
</evidence>
<keyword evidence="1 3" id="KW-0732">Signal</keyword>
<dbReference type="PANTHER" id="PTHR40633">
    <property type="entry name" value="MATRIX PROTEIN, PUTATIVE (AFU_ORTHOLOGUE AFUA_8G05410)-RELATED"/>
    <property type="match status" value="1"/>
</dbReference>
<evidence type="ECO:0000313" key="6">
    <source>
        <dbReference type="Proteomes" id="UP000078561"/>
    </source>
</evidence>
<feature type="signal peptide" evidence="3">
    <location>
        <begin position="1"/>
        <end position="18"/>
    </location>
</feature>
<dbReference type="InParanoid" id="A0A168P4R7"/>
<dbReference type="Pfam" id="PF10342">
    <property type="entry name" value="Kre9_KNH"/>
    <property type="match status" value="1"/>
</dbReference>
<dbReference type="OrthoDB" id="2286600at2759"/>
<dbReference type="OMA" id="THASMTM"/>
<feature type="chain" id="PRO_5007899502" description="Yeast cell wall synthesis Kre9/Knh1-like N-terminal domain-containing protein" evidence="3">
    <location>
        <begin position="19"/>
        <end position="239"/>
    </location>
</feature>
<evidence type="ECO:0000256" key="3">
    <source>
        <dbReference type="SAM" id="SignalP"/>
    </source>
</evidence>
<keyword evidence="6" id="KW-1185">Reference proteome</keyword>
<dbReference type="InterPro" id="IPR018466">
    <property type="entry name" value="Kre9/Knh1-like_N"/>
</dbReference>
<feature type="region of interest" description="Disordered" evidence="2">
    <location>
        <begin position="187"/>
        <end position="217"/>
    </location>
</feature>
<feature type="domain" description="Yeast cell wall synthesis Kre9/Knh1-like N-terminal" evidence="4">
    <location>
        <begin position="31"/>
        <end position="108"/>
    </location>
</feature>
<dbReference type="EMBL" id="LT553587">
    <property type="protein sequence ID" value="SAM01768.1"/>
    <property type="molecule type" value="Genomic_DNA"/>
</dbReference>
<accession>A0A168P4R7</accession>
<sequence>MKSFCIALFLALVALVSAQSSNDSPFYITYPLSGTTLKAGESIDLAWNNGLDQTVKVVVIQGPNANTMSPTGITFNVQGDDGSYTWTVPKSLAPSGTYAFQFEYKGDNGATIGLTRIETHHLLNFLIESNSQYAYSGPVSVSGGTGTVGSVSATATSASASSAASSSAAPSSASSAAVSSSSAAVSSSSSSAASSSAASSSKTTASASATPSPSNAASGLTITSLALAVPALMMVALTA</sequence>
<evidence type="ECO:0000313" key="5">
    <source>
        <dbReference type="EMBL" id="SAM01768.1"/>
    </source>
</evidence>
<dbReference type="Proteomes" id="UP000078561">
    <property type="component" value="Unassembled WGS sequence"/>
</dbReference>
<reference evidence="5" key="1">
    <citation type="submission" date="2016-04" db="EMBL/GenBank/DDBJ databases">
        <authorList>
            <person name="Evans L.H."/>
            <person name="Alamgir A."/>
            <person name="Owens N."/>
            <person name="Weber N.D."/>
            <person name="Virtaneva K."/>
            <person name="Barbian K."/>
            <person name="Babar A."/>
            <person name="Rosenke K."/>
        </authorList>
    </citation>
    <scope>NUCLEOTIDE SEQUENCE [LARGE SCALE GENOMIC DNA]</scope>
    <source>
        <strain evidence="5">CBS 101.48</strain>
    </source>
</reference>
<organism evidence="5">
    <name type="scientific">Absidia glauca</name>
    <name type="common">Pin mould</name>
    <dbReference type="NCBI Taxonomy" id="4829"/>
    <lineage>
        <taxon>Eukaryota</taxon>
        <taxon>Fungi</taxon>
        <taxon>Fungi incertae sedis</taxon>
        <taxon>Mucoromycota</taxon>
        <taxon>Mucoromycotina</taxon>
        <taxon>Mucoromycetes</taxon>
        <taxon>Mucorales</taxon>
        <taxon>Cunninghamellaceae</taxon>
        <taxon>Absidia</taxon>
    </lineage>
</organism>
<evidence type="ECO:0000256" key="2">
    <source>
        <dbReference type="SAM" id="MobiDB-lite"/>
    </source>
</evidence>
<protein>
    <recommendedName>
        <fullName evidence="4">Yeast cell wall synthesis Kre9/Knh1-like N-terminal domain-containing protein</fullName>
    </recommendedName>
</protein>
<dbReference type="InterPro" id="IPR052982">
    <property type="entry name" value="SRP1/TIP1-like"/>
</dbReference>
<gene>
    <name evidence="5" type="primary">ABSGL_07517.1 scaffold 8890</name>
</gene>
<name>A0A168P4R7_ABSGL</name>
<dbReference type="PANTHER" id="PTHR40633:SF1">
    <property type="entry name" value="GPI ANCHORED SERINE-THREONINE RICH PROTEIN (AFU_ORTHOLOGUE AFUA_1G03630)"/>
    <property type="match status" value="1"/>
</dbReference>
<evidence type="ECO:0000256" key="1">
    <source>
        <dbReference type="ARBA" id="ARBA00022729"/>
    </source>
</evidence>
<dbReference type="AlphaFoldDB" id="A0A168P4R7"/>